<evidence type="ECO:0000313" key="1">
    <source>
        <dbReference type="EMBL" id="OGI65583.1"/>
    </source>
</evidence>
<dbReference type="Proteomes" id="UP000178700">
    <property type="component" value="Unassembled WGS sequence"/>
</dbReference>
<sequence length="224" mass="25160">MNKTLCGLVTATIVGCSGAYQSRSDWQEQPHSAMDDHIKEKLSGSSTAKSSGIFPALSPGKNYIVLIAKYDDVKQLSKLAGFSGNYGHIETMRNGKVYGCRPPQCGEMSVAELQQKFRGYPYELREVEINGNAPKAVTWFKGNMEGTKYDLFYNNCTDAVVRMYDMSGDKTVRVPPVVVDQAYATNVRLRNFMRENGIPKPNREFIWFPDQFENIGKVVRKGVF</sequence>
<dbReference type="EMBL" id="MFTJ01000025">
    <property type="protein sequence ID" value="OGI65583.1"/>
    <property type="molecule type" value="Genomic_DNA"/>
</dbReference>
<comment type="caution">
    <text evidence="1">The sequence shown here is derived from an EMBL/GenBank/DDBJ whole genome shotgun (WGS) entry which is preliminary data.</text>
</comment>
<name>A0A1F6V7F3_9BACT</name>
<protein>
    <recommendedName>
        <fullName evidence="3">DUF4105 domain-containing protein</fullName>
    </recommendedName>
</protein>
<gene>
    <name evidence="1" type="ORF">A2642_04520</name>
</gene>
<proteinExistence type="predicted"/>
<accession>A0A1F6V7F3</accession>
<dbReference type="AlphaFoldDB" id="A0A1F6V7F3"/>
<dbReference type="PROSITE" id="PS51257">
    <property type="entry name" value="PROKAR_LIPOPROTEIN"/>
    <property type="match status" value="1"/>
</dbReference>
<organism evidence="1 2">
    <name type="scientific">Candidatus Nomurabacteria bacterium RIFCSPHIGHO2_01_FULL_39_10</name>
    <dbReference type="NCBI Taxonomy" id="1801733"/>
    <lineage>
        <taxon>Bacteria</taxon>
        <taxon>Candidatus Nomuraibacteriota</taxon>
    </lineage>
</organism>
<evidence type="ECO:0000313" key="2">
    <source>
        <dbReference type="Proteomes" id="UP000178700"/>
    </source>
</evidence>
<reference evidence="1 2" key="1">
    <citation type="journal article" date="2016" name="Nat. Commun.">
        <title>Thousands of microbial genomes shed light on interconnected biogeochemical processes in an aquifer system.</title>
        <authorList>
            <person name="Anantharaman K."/>
            <person name="Brown C.T."/>
            <person name="Hug L.A."/>
            <person name="Sharon I."/>
            <person name="Castelle C.J."/>
            <person name="Probst A.J."/>
            <person name="Thomas B.C."/>
            <person name="Singh A."/>
            <person name="Wilkins M.J."/>
            <person name="Karaoz U."/>
            <person name="Brodie E.L."/>
            <person name="Williams K.H."/>
            <person name="Hubbard S.S."/>
            <person name="Banfield J.F."/>
        </authorList>
    </citation>
    <scope>NUCLEOTIDE SEQUENCE [LARGE SCALE GENOMIC DNA]</scope>
</reference>
<evidence type="ECO:0008006" key="3">
    <source>
        <dbReference type="Google" id="ProtNLM"/>
    </source>
</evidence>